<evidence type="ECO:0000313" key="2">
    <source>
        <dbReference type="Proteomes" id="UP000028194"/>
    </source>
</evidence>
<gene>
    <name evidence="1" type="ORF">NTE_01615</name>
</gene>
<accession>A0A075MR52</accession>
<dbReference type="OrthoDB" id="6843at2157"/>
<dbReference type="KEGG" id="nev:NTE_01615"/>
<keyword evidence="2" id="KW-1185">Reference proteome</keyword>
<protein>
    <submittedName>
        <fullName evidence="1">Glycosyl hydrolase family 14</fullName>
    </submittedName>
</protein>
<dbReference type="Proteomes" id="UP000028194">
    <property type="component" value="Chromosome"/>
</dbReference>
<dbReference type="eggNOG" id="arCOG08751">
    <property type="taxonomic scope" value="Archaea"/>
</dbReference>
<organism evidence="1 2">
    <name type="scientific">Candidatus Nitrososphaera evergladensis SR1</name>
    <dbReference type="NCBI Taxonomy" id="1459636"/>
    <lineage>
        <taxon>Archaea</taxon>
        <taxon>Nitrososphaerota</taxon>
        <taxon>Nitrososphaeria</taxon>
        <taxon>Nitrososphaerales</taxon>
        <taxon>Nitrososphaeraceae</taxon>
        <taxon>Nitrososphaera</taxon>
    </lineage>
</organism>
<sequence>MTLEELRNKAFFQNTIDVWIAYCEEQKRDWYDTDAYRRFIQHLNANGIKMQKFPLCIKESGGMYERGRDKTQFLEELSKMSSDDAAAYTIKLSENVLAAIRSFTTAAA</sequence>
<name>A0A075MR52_9ARCH</name>
<dbReference type="AlphaFoldDB" id="A0A075MR52"/>
<keyword evidence="1" id="KW-0378">Hydrolase</keyword>
<dbReference type="RefSeq" id="WP_148700406.1">
    <property type="nucleotide sequence ID" value="NZ_CP007174.1"/>
</dbReference>
<dbReference type="STRING" id="1459636.NTE_01615"/>
<dbReference type="HOGENOM" id="CLU_2152486_0_0_2"/>
<reference evidence="1 2" key="1">
    <citation type="journal article" date="2014" name="PLoS ONE">
        <title>Genome Sequence of Candidatus Nitrososphaera evergladensis from Group I.1b Enriched from Everglades Soil Reveals Novel Genomic Features of the Ammonia-Oxidizing Archaea.</title>
        <authorList>
            <person name="Zhalnina K.V."/>
            <person name="Dias R."/>
            <person name="Leonard M.T."/>
            <person name="Dorr de Quadros P."/>
            <person name="Camargo F.A."/>
            <person name="Drew J.C."/>
            <person name="Farmerie W.G."/>
            <person name="Daroub S.H."/>
            <person name="Triplett E.W."/>
        </authorList>
    </citation>
    <scope>NUCLEOTIDE SEQUENCE [LARGE SCALE GENOMIC DNA]</scope>
    <source>
        <strain evidence="1 2">SR1</strain>
    </source>
</reference>
<dbReference type="EMBL" id="CP007174">
    <property type="protein sequence ID" value="AIF83678.1"/>
    <property type="molecule type" value="Genomic_DNA"/>
</dbReference>
<dbReference type="GeneID" id="41597393"/>
<dbReference type="GO" id="GO:0016787">
    <property type="term" value="F:hydrolase activity"/>
    <property type="evidence" value="ECO:0007669"/>
    <property type="project" value="UniProtKB-KW"/>
</dbReference>
<evidence type="ECO:0000313" key="1">
    <source>
        <dbReference type="EMBL" id="AIF83678.1"/>
    </source>
</evidence>
<proteinExistence type="predicted"/>